<proteinExistence type="predicted"/>
<sequence length="304" mass="34140">MHATNGSRAKKSLAPSKKARRTSTSEVFQPKLSIMSYARIPETPSSSAYPTEDEDDSIQTKNRPTFPFLSLPSELRNKIYPLVFAAAPPVIDLDPHTFATLHRYKVLALFRVSRQVHREAIHYFFSTHTFRIFPTFPGHYFKTKRPLLARLPAHYRASITSLELRLGPGWNDPPQGWVVNDALGLADCLNVRVLKVFVECDPSDAIFKGFRMTEGGYERFSAGLLDGVLKVVPGIKVVEFDAYSSVKRTGDMMSGLENVAKRFGKILGWVPERGWEKESDQTWLDAVLIHGAGKRLSKSVVIFG</sequence>
<evidence type="ECO:0000313" key="3">
    <source>
        <dbReference type="Proteomes" id="UP000254866"/>
    </source>
</evidence>
<evidence type="ECO:0000313" key="2">
    <source>
        <dbReference type="EMBL" id="RDL33347.1"/>
    </source>
</evidence>
<dbReference type="EMBL" id="NPIC01000009">
    <property type="protein sequence ID" value="RDL33347.1"/>
    <property type="molecule type" value="Genomic_DNA"/>
</dbReference>
<dbReference type="RefSeq" id="XP_031866840.1">
    <property type="nucleotide sequence ID" value="XM_032017409.1"/>
</dbReference>
<dbReference type="PANTHER" id="PTHR42085:SF2">
    <property type="entry name" value="F-BOX DOMAIN-CONTAINING PROTEIN"/>
    <property type="match status" value="1"/>
</dbReference>
<evidence type="ECO:0000256" key="1">
    <source>
        <dbReference type="SAM" id="MobiDB-lite"/>
    </source>
</evidence>
<organism evidence="2 3">
    <name type="scientific">Venustampulla echinocandica</name>
    <dbReference type="NCBI Taxonomy" id="2656787"/>
    <lineage>
        <taxon>Eukaryota</taxon>
        <taxon>Fungi</taxon>
        <taxon>Dikarya</taxon>
        <taxon>Ascomycota</taxon>
        <taxon>Pezizomycotina</taxon>
        <taxon>Leotiomycetes</taxon>
        <taxon>Helotiales</taxon>
        <taxon>Pleuroascaceae</taxon>
        <taxon>Venustampulla</taxon>
    </lineage>
</organism>
<dbReference type="OrthoDB" id="5372935at2759"/>
<dbReference type="GeneID" id="43601635"/>
<name>A0A370TF78_9HELO</name>
<gene>
    <name evidence="2" type="ORF">BP5553_08786</name>
</gene>
<protein>
    <recommendedName>
        <fullName evidence="4">F-box domain-containing protein</fullName>
    </recommendedName>
</protein>
<keyword evidence="3" id="KW-1185">Reference proteome</keyword>
<dbReference type="Proteomes" id="UP000254866">
    <property type="component" value="Unassembled WGS sequence"/>
</dbReference>
<comment type="caution">
    <text evidence="2">The sequence shown here is derived from an EMBL/GenBank/DDBJ whole genome shotgun (WGS) entry which is preliminary data.</text>
</comment>
<feature type="region of interest" description="Disordered" evidence="1">
    <location>
        <begin position="1"/>
        <end position="59"/>
    </location>
</feature>
<dbReference type="InterPro" id="IPR038883">
    <property type="entry name" value="AN11006-like"/>
</dbReference>
<dbReference type="AlphaFoldDB" id="A0A370TF78"/>
<accession>A0A370TF78</accession>
<evidence type="ECO:0008006" key="4">
    <source>
        <dbReference type="Google" id="ProtNLM"/>
    </source>
</evidence>
<dbReference type="PANTHER" id="PTHR42085">
    <property type="entry name" value="F-BOX DOMAIN-CONTAINING PROTEIN"/>
    <property type="match status" value="1"/>
</dbReference>
<reference evidence="2 3" key="1">
    <citation type="journal article" date="2018" name="IMA Fungus">
        <title>IMA Genome-F 9: Draft genome sequence of Annulohypoxylon stygium, Aspergillus mulundensis, Berkeleyomyces basicola (syn. Thielaviopsis basicola), Ceratocystis smalleyi, two Cercospora beticola strains, Coleophoma cylindrospora, Fusarium fracticaudum, Phialophora cf. hyalina, and Morchella septimelata.</title>
        <authorList>
            <person name="Wingfield B.D."/>
            <person name="Bills G.F."/>
            <person name="Dong Y."/>
            <person name="Huang W."/>
            <person name="Nel W.J."/>
            <person name="Swalarsk-Parry B.S."/>
            <person name="Vaghefi N."/>
            <person name="Wilken P.M."/>
            <person name="An Z."/>
            <person name="de Beer Z.W."/>
            <person name="De Vos L."/>
            <person name="Chen L."/>
            <person name="Duong T.A."/>
            <person name="Gao Y."/>
            <person name="Hammerbacher A."/>
            <person name="Kikkert J.R."/>
            <person name="Li Y."/>
            <person name="Li H."/>
            <person name="Li K."/>
            <person name="Li Q."/>
            <person name="Liu X."/>
            <person name="Ma X."/>
            <person name="Naidoo K."/>
            <person name="Pethybridge S.J."/>
            <person name="Sun J."/>
            <person name="Steenkamp E.T."/>
            <person name="van der Nest M.A."/>
            <person name="van Wyk S."/>
            <person name="Wingfield M.J."/>
            <person name="Xiong C."/>
            <person name="Yue Q."/>
            <person name="Zhang X."/>
        </authorList>
    </citation>
    <scope>NUCLEOTIDE SEQUENCE [LARGE SCALE GENOMIC DNA]</scope>
    <source>
        <strain evidence="2 3">BP 5553</strain>
    </source>
</reference>